<dbReference type="GO" id="GO:0008104">
    <property type="term" value="P:intracellular protein localization"/>
    <property type="evidence" value="ECO:0007669"/>
    <property type="project" value="TreeGrafter"/>
</dbReference>
<dbReference type="GO" id="GO:0005886">
    <property type="term" value="C:plasma membrane"/>
    <property type="evidence" value="ECO:0007669"/>
    <property type="project" value="TreeGrafter"/>
</dbReference>
<dbReference type="InterPro" id="IPR052246">
    <property type="entry name" value="Cell_Polariz_PKAAnc"/>
</dbReference>
<keyword evidence="4" id="KW-1185">Reference proteome</keyword>
<dbReference type="CDD" id="cd12804">
    <property type="entry name" value="AKAP10_AKB"/>
    <property type="match status" value="1"/>
</dbReference>
<dbReference type="Proteomes" id="UP000472277">
    <property type="component" value="Chromosome 15"/>
</dbReference>
<dbReference type="FunFam" id="1.10.167.10:FF:000005">
    <property type="entry name" value="Putative A-kinase anchor protein 10 mitochondrial"/>
    <property type="match status" value="1"/>
</dbReference>
<feature type="compositionally biased region" description="Polar residues" evidence="1">
    <location>
        <begin position="159"/>
        <end position="170"/>
    </location>
</feature>
<dbReference type="GO" id="GO:0051018">
    <property type="term" value="F:protein kinase A binding"/>
    <property type="evidence" value="ECO:0007669"/>
    <property type="project" value="InterPro"/>
</dbReference>
<dbReference type="SMART" id="SM00315">
    <property type="entry name" value="RGS"/>
    <property type="match status" value="2"/>
</dbReference>
<dbReference type="InterPro" id="IPR016137">
    <property type="entry name" value="RGS"/>
</dbReference>
<evidence type="ECO:0000313" key="3">
    <source>
        <dbReference type="Ensembl" id="ENSSTUP00000042144.1"/>
    </source>
</evidence>
<dbReference type="AlphaFoldDB" id="A0A673Z4T0"/>
<feature type="region of interest" description="Disordered" evidence="1">
    <location>
        <begin position="150"/>
        <end position="203"/>
    </location>
</feature>
<gene>
    <name evidence="3" type="primary">AKAP10</name>
    <name evidence="3" type="synonym">akap10</name>
</gene>
<protein>
    <submittedName>
        <fullName evidence="3">A-kinase anchoring protein 10</fullName>
    </submittedName>
</protein>
<dbReference type="PANTHER" id="PTHR13155:SF1">
    <property type="entry name" value="A-KINASE ANCHOR PROTEIN 10, MITOCHONDRIAL"/>
    <property type="match status" value="1"/>
</dbReference>
<dbReference type="GO" id="GO:0005739">
    <property type="term" value="C:mitochondrion"/>
    <property type="evidence" value="ECO:0007669"/>
    <property type="project" value="TreeGrafter"/>
</dbReference>
<proteinExistence type="predicted"/>
<dbReference type="InterPro" id="IPR044926">
    <property type="entry name" value="RGS_subdomain_2"/>
</dbReference>
<dbReference type="Gene3D" id="1.10.167.10">
    <property type="entry name" value="Regulator of G-protein Signalling 4, domain 2"/>
    <property type="match status" value="2"/>
</dbReference>
<dbReference type="Ensembl" id="ENSSTUT00000044016.1">
    <property type="protein sequence ID" value="ENSSTUP00000042144.1"/>
    <property type="gene ID" value="ENSSTUG00000016934.1"/>
</dbReference>
<feature type="domain" description="RGS" evidence="2">
    <location>
        <begin position="96"/>
        <end position="300"/>
    </location>
</feature>
<dbReference type="Pfam" id="PF00615">
    <property type="entry name" value="RGS"/>
    <property type="match status" value="2"/>
</dbReference>
<evidence type="ECO:0000259" key="2">
    <source>
        <dbReference type="PROSITE" id="PS50132"/>
    </source>
</evidence>
<dbReference type="InterPro" id="IPR037719">
    <property type="entry name" value="AKAP10_AKB_dom"/>
</dbReference>
<feature type="compositionally biased region" description="Polar residues" evidence="1">
    <location>
        <begin position="190"/>
        <end position="203"/>
    </location>
</feature>
<evidence type="ECO:0000256" key="1">
    <source>
        <dbReference type="SAM" id="MobiDB-lite"/>
    </source>
</evidence>
<dbReference type="PANTHER" id="PTHR13155">
    <property type="entry name" value="A-KINASE ANCHOR PROTEINS"/>
    <property type="match status" value="1"/>
</dbReference>
<name>A0A673Z4T0_SALTR</name>
<reference evidence="3" key="1">
    <citation type="submission" date="2025-08" db="UniProtKB">
        <authorList>
            <consortium name="Ensembl"/>
        </authorList>
    </citation>
    <scope>IDENTIFICATION</scope>
</reference>
<evidence type="ECO:0000313" key="4">
    <source>
        <dbReference type="Proteomes" id="UP000472277"/>
    </source>
</evidence>
<dbReference type="CDD" id="cd08735">
    <property type="entry name" value="RGS_AKAP2_1"/>
    <property type="match status" value="1"/>
</dbReference>
<organism evidence="3 4">
    <name type="scientific">Salmo trutta</name>
    <name type="common">Brown trout</name>
    <dbReference type="NCBI Taxonomy" id="8032"/>
    <lineage>
        <taxon>Eukaryota</taxon>
        <taxon>Metazoa</taxon>
        <taxon>Chordata</taxon>
        <taxon>Craniata</taxon>
        <taxon>Vertebrata</taxon>
        <taxon>Euteleostomi</taxon>
        <taxon>Actinopterygii</taxon>
        <taxon>Neopterygii</taxon>
        <taxon>Teleostei</taxon>
        <taxon>Protacanthopterygii</taxon>
        <taxon>Salmoniformes</taxon>
        <taxon>Salmonidae</taxon>
        <taxon>Salmoninae</taxon>
        <taxon>Salmo</taxon>
    </lineage>
</organism>
<sequence length="585" mass="65020">MKGRRQVKKDFLSHETIETWISPSLSLRNHHAILEAAGPSHVAINAISANMDSFARGRTAILKKQPIHMEAAHFGDLGRSSVNYLASETRSRLSKTVDQILRDNVAMPYYIQFQEARGADHLVCFWLEAESFRSTSWSRVRAHSLNSVKHSSLAEPASTPVSPDPSSNSDMDLPSIPRPSSSRPLTPSPQDANSSEGPMAQTGTSFKLQSTNALKELSDKLMKSIERDAVSIFTKYISPDAARPIPITEQLRNDIVAKICGEDGLVDPNCFVIAQSVVFSIMEQQHFSEFLRSHHFCKYQIEVLTSGSVFLADILFCESALFYFSEYMEKEDAVNVLQFWLAADNFQDQLAAKAGQYDGLEAQNDAMILYDKYFSLQATNPLGFDDSVRMEIESNICREGGPLPDCFTTPLRQAWTTMEKVYMPGFLSSNLYYKYLSDLINSVRADEFVLASAPGVSSPGAKKVAAIKILKNFDEAITVDIASLDPESLYQRPYAGRMTFGKVNELGQFIREAEPEPDVKKSKGSMLSLAMKKLVQGNSDEAQEEMAWKIAKMIVNDVVHQAHHDSPGESTKVSQSASIYNIVDS</sequence>
<accession>A0A673Z4T0</accession>
<feature type="compositionally biased region" description="Low complexity" evidence="1">
    <location>
        <begin position="173"/>
        <end position="189"/>
    </location>
</feature>
<dbReference type="GeneTree" id="ENSGT00390000015077"/>
<dbReference type="FunFam" id="1.10.167.10:FF:000019">
    <property type="entry name" value="A-kinase anchor protein 10, mitochondrial isoform X1"/>
    <property type="match status" value="1"/>
</dbReference>
<reference evidence="3" key="2">
    <citation type="submission" date="2025-09" db="UniProtKB">
        <authorList>
            <consortium name="Ensembl"/>
        </authorList>
    </citation>
    <scope>IDENTIFICATION</scope>
</reference>
<feature type="domain" description="RGS" evidence="2">
    <location>
        <begin position="310"/>
        <end position="436"/>
    </location>
</feature>
<dbReference type="CDD" id="cd08721">
    <property type="entry name" value="RGS_AKAP2_2"/>
    <property type="match status" value="1"/>
</dbReference>
<dbReference type="InterPro" id="IPR036305">
    <property type="entry name" value="RGS_sf"/>
</dbReference>
<dbReference type="SUPFAM" id="SSF48097">
    <property type="entry name" value="Regulator of G-protein signaling, RGS"/>
    <property type="match status" value="2"/>
</dbReference>
<dbReference type="PROSITE" id="PS50132">
    <property type="entry name" value="RGS"/>
    <property type="match status" value="2"/>
</dbReference>